<feature type="region of interest" description="Disordered" evidence="2">
    <location>
        <begin position="2398"/>
        <end position="2559"/>
    </location>
</feature>
<feature type="compositionally biased region" description="Low complexity" evidence="2">
    <location>
        <begin position="2296"/>
        <end position="2322"/>
    </location>
</feature>
<evidence type="ECO:0000313" key="4">
    <source>
        <dbReference type="Proteomes" id="UP000038009"/>
    </source>
</evidence>
<feature type="region of interest" description="Disordered" evidence="2">
    <location>
        <begin position="29"/>
        <end position="105"/>
    </location>
</feature>
<feature type="compositionally biased region" description="Basic residues" evidence="2">
    <location>
        <begin position="878"/>
        <end position="890"/>
    </location>
</feature>
<feature type="region of interest" description="Disordered" evidence="2">
    <location>
        <begin position="1352"/>
        <end position="1411"/>
    </location>
</feature>
<gene>
    <name evidence="3" type="ORF">ABL78_2861</name>
</gene>
<feature type="region of interest" description="Disordered" evidence="2">
    <location>
        <begin position="1140"/>
        <end position="1179"/>
    </location>
</feature>
<feature type="region of interest" description="Disordered" evidence="2">
    <location>
        <begin position="125"/>
        <end position="316"/>
    </location>
</feature>
<evidence type="ECO:0000313" key="3">
    <source>
        <dbReference type="EMBL" id="KPI88035.1"/>
    </source>
</evidence>
<feature type="compositionally biased region" description="Polar residues" evidence="2">
    <location>
        <begin position="29"/>
        <end position="43"/>
    </location>
</feature>
<feature type="compositionally biased region" description="Low complexity" evidence="2">
    <location>
        <begin position="2197"/>
        <end position="2209"/>
    </location>
</feature>
<feature type="compositionally biased region" description="Low complexity" evidence="2">
    <location>
        <begin position="175"/>
        <end position="190"/>
    </location>
</feature>
<feature type="region of interest" description="Disordered" evidence="2">
    <location>
        <begin position="666"/>
        <end position="739"/>
    </location>
</feature>
<feature type="region of interest" description="Disordered" evidence="2">
    <location>
        <begin position="1534"/>
        <end position="1568"/>
    </location>
</feature>
<feature type="region of interest" description="Disordered" evidence="2">
    <location>
        <begin position="2094"/>
        <end position="2377"/>
    </location>
</feature>
<evidence type="ECO:0000256" key="2">
    <source>
        <dbReference type="SAM" id="MobiDB-lite"/>
    </source>
</evidence>
<feature type="region of interest" description="Disordered" evidence="2">
    <location>
        <begin position="2607"/>
        <end position="2635"/>
    </location>
</feature>
<name>A0A0N1PCZ3_LEPSE</name>
<feature type="coiled-coil region" evidence="1">
    <location>
        <begin position="1739"/>
        <end position="1800"/>
    </location>
</feature>
<feature type="compositionally biased region" description="Polar residues" evidence="2">
    <location>
        <begin position="1484"/>
        <end position="1494"/>
    </location>
</feature>
<feature type="region of interest" description="Disordered" evidence="2">
    <location>
        <begin position="2024"/>
        <end position="2059"/>
    </location>
</feature>
<feature type="compositionally biased region" description="Polar residues" evidence="2">
    <location>
        <begin position="292"/>
        <end position="310"/>
    </location>
</feature>
<feature type="region of interest" description="Disordered" evidence="2">
    <location>
        <begin position="1613"/>
        <end position="1687"/>
    </location>
</feature>
<accession>A0A0N1PCZ3</accession>
<feature type="compositionally biased region" description="Acidic residues" evidence="2">
    <location>
        <begin position="2547"/>
        <end position="2556"/>
    </location>
</feature>
<sequence length="2951" mass="310575">MSTKIEMYNAVEGIGTDTSIEFSIASSNAAGTGSQRSNANDPTQAAAAPRTIHKAKGSSSHPPLSRRATFASPLGSRVAVTTPTRSASASLAEEPVLLRPSRFSSSSDASALFIQAVTNLDTSRQSLLGGPQQQHDFDSDEERSDKAGSGHPRMCLPSYRAAGFNEEGEIEGKAGRASAASHAVSSSRSSIIFQNESDAAVAAPASAAPPQPPPSPPTYVVSPKNPTSVKPAVAPSKAMTSPAAGQASSTPSPSPPPPPGIGRIINRAEVAGVRQPPAIPPMSAVSLPSAHTGVSTITASTQGRAGSSPSPRDDVMSAPARLAPAFPNSEGFPSTTMDQERLPRADGGDVQRHLRTPSLPLSASPLMSHVASHPALHRAASYTHAVPRSLARSESPQYRPLVTFTNAQSEEDPVYCTVSEMTNAASMRGGTYSILPSGFIAPGACGSVAGAVPSARRLSAVPSVAAAVRHVQSFDLSLDESNALLTVNTPRDVPMNKKSSPVEESGKTKVLASPSLPAASVVLSHSPSPQNLHQIMPLPTFTHAFREQRASGVQITTRKSSAAACYSATAAGTASTRTNENSTAAPPPPGTHTSPNSASNRRSGRWAYNGTPAKSAEGSVCHAASSGPSPQEDAREAESAPPPHRRNSVSAVFRALGRGSLLCRPKSCSTVSKSGTGGNEEGSRASLSSRQCTSNSGTTNASRISSRLKRSAQKAVLSCWRSDSVPAQQRRPAKRRVDAATEMKVAVDTTVSAAAAMSSVDLQAPLDSPARGSGSSATPAPTTAMPAQLHAVHLTPAGETQSSVDESIHFQIDAEDTKATLMSHEGQRGRTHPAANAPDPTLHLEPALILSRLAESVGDDEGREGDATPKRERYSPTGKKRRRRRHHHRSQSTSSEARGACSSADASSTASSAAAASRELHRQKDMERRRRHRRERRERRRTEAGQQQRADAEGGGDDLHAQSRTSSHNRSTKSRVKRRTCRSRHAKMISAEEKESSMLVRRPPRHWQRRWPSCEGQGQPDAVEAHREVSCDGAARDAHNRKGRAGASVDARREQELAPAAALVACRRALLVGSRVHSTVNHFRAARHARNVHRRRLWHQQYDAYMDRKRKLQELLTERRLRSQEAAIAAAVATAASRSASRARAAHDDHNAAVRGKPSVASSQALKSDRSVSISPPACPSDAAVQRLDSYEAALTNDIVALDEVIEKMRRRQLWMATSPTAAAAARTAGICSSQKPKSLLRQPASTQSITEVEDTETESKRPTAGTRSNVNRRLSAGGREHTAPPPRPATGPCAPSCGAAAGPRACRTHTLTAGPLSASSFTISAKANRQRCPSGGAAESQDRSATWGVEVMRGGSSPAPRKPLESRLTSVPPGPSHLPDATPYTQPSPGPETQRAAEQQTVTPSDVARSVCTHTTTAELQRRYESLLDEVIKQAEGEGAPSEQEQPCRPYYRASSSVSASLSDGGHHCKLNRKDENSGLPVSPSSVGASQRSFRGIHSRAPALSASGDVEKAVTRWCAEALRAEYYEVPRSARPSLSPCHTASGLPQQPHRLATANSSHRRGADKAADAALEDLERIYVQSLHPSCSVCRPQRFEEYVALGLLSMLHDSGQDTADRRDVEAPRANQRNGGTAPMPSTPPSSTLLLQRRVREELYAPPKRSQRDRAGATHARQPSATPQDTRKAQTATVAVTADIGAASSSKSVPPSFYSAPPAAVEALWRVPQPTPRPFTPSLSLILESLRVRVAKVERRARRVLADEEEAAVQALRRHYIIETVVVLRALRAAEEAEEEKRRKRQQERFARSPHILSIPEHHADDEHHTHEPVTPSVGPASLLAKTFTAGCPYKNHASPQSLGLWEVPGGSPDDAEQSSSTSNVEDGHHDCRHAAAAANEGDASSTESKDLHSSSHACSGGDTAPLPPYVKRLDEGGQHARLPSVESDGHPVAVCHPLQHGLGLLRSVSASPFTDLSRTPLSFTRNEVDLAVVSGNNSANDSRGRDPAIVVAPPNSPKGMLPVMPVLRESSDEEEDRGGAVEDVCSHRRSGGAAAEPVSNSSAYSVPSHGEAAHAAVSQSSSLDFVAEEVVTALVLELHGEGDSHASSALRPTTERTLPPRAAEGTAAEQPAEDGDDAPSQGPAATREGRSATPVGAKLMGYKEDEKAEPIPPSSSSFAIDAATQDSANATADAEAVVVDQRRSSSSSASTATSTSCTPVDAAPRRDVCEAALAESNSTRPLSIDCGDHLIHSSSSPSADSREDASDASHCEEARNAAGHTPACVSNADATSADGGDKGEDVAPSLPAASSSSSLWSTDDGGQQQLLQQRVPEEVPSSRGVPVLDHPETMEEDTEGEANSRNNDIDDKENGQEEEDYAIHMGAAEAQEGVATILRQDLEAVSSDVAVEAAEIPPSEDENSERATSAVTLTGDAEQQQQQQVNGEGEVDDGTTTPAAALRQPERRQPQRSPHRRVHFSLPLESTDKYGAPGEDDNGGGEGGAKGSGLACRNGGEGDGGEGSAAHQLREVSEPNSVDAATPETSARHVPVSNTSEFEAEDEEEDSVSEKSAIDLLEKLNGLDALLLQMLPTYFTTGTDSDGLPGAVMRRGRDVYTPKRVSPHGAVKGASCTPSPSASALMTGGSPVSEPVTATAVFDEKEIVGASAGSGPVAAASSLDPSALDSAAALQSDAAPPIYAHAYLPDSAPSPSPSMSPPCARTHLAPPQLPAESLASQLRRKYHLQSPPPSFRHASWNISSTPTIATAAAATVPGPSATPSSYLLNRSSRVVPTLPSALSAYTSGVVPSSAMDASIKRREKVRPMKKKSGVMEESVALKAAAEGQRAQPTQQHPPSAELPSGNANATTMVALATDKNTLESLSSAQANEFLQSRSVDMTGSAPIMAAPVATPRLPSSFSSSFAITATVSPAFTPVTEGRMGEVAQNAIEGTPLATPTRASHWF</sequence>
<feature type="compositionally biased region" description="Basic and acidic residues" evidence="2">
    <location>
        <begin position="2030"/>
        <end position="2039"/>
    </location>
</feature>
<dbReference type="VEuPathDB" id="TriTrypDB:Lsey_0064_0030"/>
<feature type="compositionally biased region" description="Polar residues" evidence="2">
    <location>
        <begin position="1160"/>
        <end position="1174"/>
    </location>
</feature>
<feature type="compositionally biased region" description="Polar residues" evidence="2">
    <location>
        <begin position="1673"/>
        <end position="1687"/>
    </location>
</feature>
<feature type="region of interest" description="Disordered" evidence="2">
    <location>
        <begin position="2694"/>
        <end position="2715"/>
    </location>
</feature>
<dbReference type="OMA" id="CTVSEMT"/>
<dbReference type="EMBL" id="LJSK01000064">
    <property type="protein sequence ID" value="KPI88035.1"/>
    <property type="molecule type" value="Genomic_DNA"/>
</dbReference>
<dbReference type="OrthoDB" id="267965at2759"/>
<keyword evidence="1" id="KW-0175">Coiled coil</keyword>
<feature type="compositionally biased region" description="Basic and acidic residues" evidence="2">
    <location>
        <begin position="918"/>
        <end position="928"/>
    </location>
</feature>
<feature type="compositionally biased region" description="Basic and acidic residues" evidence="2">
    <location>
        <begin position="1613"/>
        <end position="1623"/>
    </location>
</feature>
<keyword evidence="4" id="KW-1185">Reference proteome</keyword>
<feature type="compositionally biased region" description="Basic and acidic residues" evidence="2">
    <location>
        <begin position="2253"/>
        <end position="2268"/>
    </location>
</feature>
<feature type="compositionally biased region" description="Polar residues" evidence="2">
    <location>
        <begin position="685"/>
        <end position="705"/>
    </location>
</feature>
<proteinExistence type="predicted"/>
<feature type="compositionally biased region" description="Low complexity" evidence="2">
    <location>
        <begin position="240"/>
        <end position="251"/>
    </location>
</feature>
<feature type="compositionally biased region" description="Basic residues" evidence="2">
    <location>
        <begin position="970"/>
        <end position="987"/>
    </location>
</feature>
<feature type="compositionally biased region" description="Basic and acidic residues" evidence="2">
    <location>
        <begin position="864"/>
        <end position="874"/>
    </location>
</feature>
<feature type="compositionally biased region" description="Low complexity" evidence="2">
    <location>
        <begin position="1291"/>
        <end position="1303"/>
    </location>
</feature>
<dbReference type="Proteomes" id="UP000038009">
    <property type="component" value="Unassembled WGS sequence"/>
</dbReference>
<feature type="compositionally biased region" description="Polar residues" evidence="2">
    <location>
        <begin position="591"/>
        <end position="601"/>
    </location>
</feature>
<feature type="region of interest" description="Disordered" evidence="2">
    <location>
        <begin position="571"/>
        <end position="648"/>
    </location>
</feature>
<feature type="compositionally biased region" description="Low complexity" evidence="2">
    <location>
        <begin position="902"/>
        <end position="917"/>
    </location>
</feature>
<feature type="compositionally biased region" description="Low complexity" evidence="2">
    <location>
        <begin position="1455"/>
        <end position="1464"/>
    </location>
</feature>
<organism evidence="3 4">
    <name type="scientific">Leptomonas seymouri</name>
    <dbReference type="NCBI Taxonomy" id="5684"/>
    <lineage>
        <taxon>Eukaryota</taxon>
        <taxon>Discoba</taxon>
        <taxon>Euglenozoa</taxon>
        <taxon>Kinetoplastea</taxon>
        <taxon>Metakinetoplastina</taxon>
        <taxon>Trypanosomatida</taxon>
        <taxon>Trypanosomatidae</taxon>
        <taxon>Leishmaniinae</taxon>
        <taxon>Leptomonas</taxon>
    </lineage>
</organism>
<feature type="compositionally biased region" description="Basic residues" evidence="2">
    <location>
        <begin position="929"/>
        <end position="939"/>
    </location>
</feature>
<feature type="region of interest" description="Disordered" evidence="2">
    <location>
        <begin position="822"/>
        <end position="841"/>
    </location>
</feature>
<feature type="compositionally biased region" description="Pro residues" evidence="2">
    <location>
        <begin position="207"/>
        <end position="217"/>
    </location>
</feature>
<evidence type="ECO:0000256" key="1">
    <source>
        <dbReference type="SAM" id="Coils"/>
    </source>
</evidence>
<feature type="region of interest" description="Disordered" evidence="2">
    <location>
        <begin position="2827"/>
        <end position="2851"/>
    </location>
</feature>
<feature type="region of interest" description="Disordered" evidence="2">
    <location>
        <begin position="1235"/>
        <end position="1303"/>
    </location>
</feature>
<reference evidence="3 4" key="1">
    <citation type="journal article" date="2015" name="PLoS Pathog.">
        <title>Leptomonas seymouri: Adaptations to the Dixenous Life Cycle Analyzed by Genome Sequencing, Transcriptome Profiling and Co-infection with Leishmania donovani.</title>
        <authorList>
            <person name="Kraeva N."/>
            <person name="Butenko A."/>
            <person name="Hlavacova J."/>
            <person name="Kostygov A."/>
            <person name="Myskova J."/>
            <person name="Grybchuk D."/>
            <person name="Lestinova T."/>
            <person name="Votypka J."/>
            <person name="Volf P."/>
            <person name="Opperdoes F."/>
            <person name="Flegontov P."/>
            <person name="Lukes J."/>
            <person name="Yurchenko V."/>
        </authorList>
    </citation>
    <scope>NUCLEOTIDE SEQUENCE [LARGE SCALE GENOMIC DNA]</scope>
    <source>
        <strain evidence="3 4">ATCC 30220</strain>
    </source>
</reference>
<feature type="region of interest" description="Disordered" evidence="2">
    <location>
        <begin position="1437"/>
        <end position="1495"/>
    </location>
</feature>
<feature type="compositionally biased region" description="Polar residues" evidence="2">
    <location>
        <begin position="79"/>
        <end position="89"/>
    </location>
</feature>
<comment type="caution">
    <text evidence="3">The sequence shown here is derived from an EMBL/GenBank/DDBJ whole genome shotgun (WGS) entry which is preliminary data.</text>
</comment>
<feature type="compositionally biased region" description="Polar residues" evidence="2">
    <location>
        <begin position="125"/>
        <end position="134"/>
    </location>
</feature>
<feature type="region of interest" description="Disordered" evidence="2">
    <location>
        <begin position="490"/>
        <end position="509"/>
    </location>
</feature>
<feature type="region of interest" description="Disordered" evidence="2">
    <location>
        <begin position="1855"/>
        <end position="1926"/>
    </location>
</feature>
<feature type="region of interest" description="Disordered" evidence="2">
    <location>
        <begin position="855"/>
        <end position="1004"/>
    </location>
</feature>
<feature type="compositionally biased region" description="Polar residues" evidence="2">
    <location>
        <begin position="2167"/>
        <end position="2183"/>
    </location>
</feature>
<protein>
    <submittedName>
        <fullName evidence="3">Uncharacterized protein</fullName>
    </submittedName>
</protein>